<sequence>MVYCHLQNLTNEIKRSRPEENLEKYLTEDFLQLIAARIAQDDCMKFNFRELLPAQTLLQLGQLHYHQRSRNSGISNRQDSKRDV</sequence>
<protein>
    <submittedName>
        <fullName evidence="1">Uncharacterized protein</fullName>
    </submittedName>
</protein>
<evidence type="ECO:0000313" key="1">
    <source>
        <dbReference type="EMBL" id="CAL1263264.1"/>
    </source>
</evidence>
<organism evidence="1 2">
    <name type="scientific">Larinioides sclopetarius</name>
    <dbReference type="NCBI Taxonomy" id="280406"/>
    <lineage>
        <taxon>Eukaryota</taxon>
        <taxon>Metazoa</taxon>
        <taxon>Ecdysozoa</taxon>
        <taxon>Arthropoda</taxon>
        <taxon>Chelicerata</taxon>
        <taxon>Arachnida</taxon>
        <taxon>Araneae</taxon>
        <taxon>Araneomorphae</taxon>
        <taxon>Entelegynae</taxon>
        <taxon>Araneoidea</taxon>
        <taxon>Araneidae</taxon>
        <taxon>Larinioides</taxon>
    </lineage>
</organism>
<evidence type="ECO:0000313" key="2">
    <source>
        <dbReference type="Proteomes" id="UP001497382"/>
    </source>
</evidence>
<accession>A0AAV1YZ26</accession>
<dbReference type="Proteomes" id="UP001497382">
    <property type="component" value="Unassembled WGS sequence"/>
</dbReference>
<dbReference type="EMBL" id="CAXIEN010000008">
    <property type="protein sequence ID" value="CAL1263264.1"/>
    <property type="molecule type" value="Genomic_DNA"/>
</dbReference>
<gene>
    <name evidence="1" type="ORF">LARSCL_LOCUS1408</name>
</gene>
<proteinExistence type="predicted"/>
<reference evidence="1 2" key="1">
    <citation type="submission" date="2024-04" db="EMBL/GenBank/DDBJ databases">
        <authorList>
            <person name="Rising A."/>
            <person name="Reimegard J."/>
            <person name="Sonavane S."/>
            <person name="Akerstrom W."/>
            <person name="Nylinder S."/>
            <person name="Hedman E."/>
            <person name="Kallberg Y."/>
        </authorList>
    </citation>
    <scope>NUCLEOTIDE SEQUENCE [LARGE SCALE GENOMIC DNA]</scope>
</reference>
<comment type="caution">
    <text evidence="1">The sequence shown here is derived from an EMBL/GenBank/DDBJ whole genome shotgun (WGS) entry which is preliminary data.</text>
</comment>
<name>A0AAV1YZ26_9ARAC</name>
<dbReference type="AlphaFoldDB" id="A0AAV1YZ26"/>
<keyword evidence="2" id="KW-1185">Reference proteome</keyword>
<feature type="non-terminal residue" evidence="1">
    <location>
        <position position="84"/>
    </location>
</feature>